<gene>
    <name evidence="2" type="ORF">V5O48_018517</name>
</gene>
<feature type="region of interest" description="Disordered" evidence="1">
    <location>
        <begin position="89"/>
        <end position="115"/>
    </location>
</feature>
<accession>A0ABR3EL19</accession>
<comment type="caution">
    <text evidence="2">The sequence shown here is derived from an EMBL/GenBank/DDBJ whole genome shotgun (WGS) entry which is preliminary data.</text>
</comment>
<organism evidence="2 3">
    <name type="scientific">Marasmius crinis-equi</name>
    <dbReference type="NCBI Taxonomy" id="585013"/>
    <lineage>
        <taxon>Eukaryota</taxon>
        <taxon>Fungi</taxon>
        <taxon>Dikarya</taxon>
        <taxon>Basidiomycota</taxon>
        <taxon>Agaricomycotina</taxon>
        <taxon>Agaricomycetes</taxon>
        <taxon>Agaricomycetidae</taxon>
        <taxon>Agaricales</taxon>
        <taxon>Marasmiineae</taxon>
        <taxon>Marasmiaceae</taxon>
        <taxon>Marasmius</taxon>
    </lineage>
</organism>
<dbReference type="Proteomes" id="UP001465976">
    <property type="component" value="Unassembled WGS sequence"/>
</dbReference>
<feature type="region of interest" description="Disordered" evidence="1">
    <location>
        <begin position="1"/>
        <end position="64"/>
    </location>
</feature>
<name>A0ABR3EL19_9AGAR</name>
<feature type="compositionally biased region" description="Pro residues" evidence="1">
    <location>
        <begin position="104"/>
        <end position="115"/>
    </location>
</feature>
<evidence type="ECO:0000313" key="3">
    <source>
        <dbReference type="Proteomes" id="UP001465976"/>
    </source>
</evidence>
<dbReference type="EMBL" id="JBAHYK010003397">
    <property type="protein sequence ID" value="KAL0563551.1"/>
    <property type="molecule type" value="Genomic_DNA"/>
</dbReference>
<evidence type="ECO:0000313" key="2">
    <source>
        <dbReference type="EMBL" id="KAL0563551.1"/>
    </source>
</evidence>
<sequence>MAKGGEDLGEAERNVADKGDGVRRTEMDDEYGAVEARTEHEADTEPEPHETEVRTSLSDGELGRMCVGTEATEAEQMTIVVAATDYEAAEAEARARTPTDPQTRPFPNPLPASIP</sequence>
<keyword evidence="3" id="KW-1185">Reference proteome</keyword>
<reference evidence="2 3" key="1">
    <citation type="submission" date="2024-02" db="EMBL/GenBank/DDBJ databases">
        <title>A draft genome for the cacao thread blight pathogen Marasmius crinis-equi.</title>
        <authorList>
            <person name="Cohen S.P."/>
            <person name="Baruah I.K."/>
            <person name="Amoako-Attah I."/>
            <person name="Bukari Y."/>
            <person name="Meinhardt L.W."/>
            <person name="Bailey B.A."/>
        </authorList>
    </citation>
    <scope>NUCLEOTIDE SEQUENCE [LARGE SCALE GENOMIC DNA]</scope>
    <source>
        <strain evidence="2 3">GH-76</strain>
    </source>
</reference>
<evidence type="ECO:0000256" key="1">
    <source>
        <dbReference type="SAM" id="MobiDB-lite"/>
    </source>
</evidence>
<proteinExistence type="predicted"/>
<feature type="compositionally biased region" description="Basic and acidic residues" evidence="1">
    <location>
        <begin position="1"/>
        <end position="26"/>
    </location>
</feature>
<protein>
    <submittedName>
        <fullName evidence="2">Uncharacterized protein</fullName>
    </submittedName>
</protein>
<feature type="compositionally biased region" description="Basic and acidic residues" evidence="1">
    <location>
        <begin position="36"/>
        <end position="53"/>
    </location>
</feature>